<sequence>MSLEQVRKASNHCRSSQSIRKEAHSEANSDYYFRVLKINGIDHTYGQKKEIPSTLVPSLTDWLKWNSVQ</sequence>
<name>A0A3Q7GKA5_SOLLC</name>
<dbReference type="Gramene" id="Solyc05g023980.2.1">
    <property type="protein sequence ID" value="Solyc05g023980.2.1"/>
    <property type="gene ID" value="Solyc05g023980.2"/>
</dbReference>
<organism evidence="2">
    <name type="scientific">Solanum lycopersicum</name>
    <name type="common">Tomato</name>
    <name type="synonym">Lycopersicon esculentum</name>
    <dbReference type="NCBI Taxonomy" id="4081"/>
    <lineage>
        <taxon>Eukaryota</taxon>
        <taxon>Viridiplantae</taxon>
        <taxon>Streptophyta</taxon>
        <taxon>Embryophyta</taxon>
        <taxon>Tracheophyta</taxon>
        <taxon>Spermatophyta</taxon>
        <taxon>Magnoliopsida</taxon>
        <taxon>eudicotyledons</taxon>
        <taxon>Gunneridae</taxon>
        <taxon>Pentapetalae</taxon>
        <taxon>asterids</taxon>
        <taxon>lamiids</taxon>
        <taxon>Solanales</taxon>
        <taxon>Solanaceae</taxon>
        <taxon>Solanoideae</taxon>
        <taxon>Solaneae</taxon>
        <taxon>Solanum</taxon>
        <taxon>Solanum subgen. Lycopersicon</taxon>
    </lineage>
</organism>
<proteinExistence type="predicted"/>
<dbReference type="AlphaFoldDB" id="A0A3Q7GKA5"/>
<feature type="region of interest" description="Disordered" evidence="1">
    <location>
        <begin position="1"/>
        <end position="25"/>
    </location>
</feature>
<keyword evidence="3" id="KW-1185">Reference proteome</keyword>
<evidence type="ECO:0000313" key="2">
    <source>
        <dbReference type="EnsemblPlants" id="Solyc05g023980.2.1"/>
    </source>
</evidence>
<reference evidence="2" key="1">
    <citation type="journal article" date="2012" name="Nature">
        <title>The tomato genome sequence provides insights into fleshy fruit evolution.</title>
        <authorList>
            <consortium name="Tomato Genome Consortium"/>
        </authorList>
    </citation>
    <scope>NUCLEOTIDE SEQUENCE [LARGE SCALE GENOMIC DNA]</scope>
    <source>
        <strain evidence="2">cv. Heinz 1706</strain>
    </source>
</reference>
<evidence type="ECO:0000313" key="3">
    <source>
        <dbReference type="Proteomes" id="UP000004994"/>
    </source>
</evidence>
<accession>A0A3Q7GKA5</accession>
<dbReference type="InParanoid" id="A0A3Q7GKA5"/>
<dbReference type="Proteomes" id="UP000004994">
    <property type="component" value="Chromosome 5"/>
</dbReference>
<dbReference type="PaxDb" id="4081-Solyc05g023980.1.1"/>
<protein>
    <submittedName>
        <fullName evidence="2">Uncharacterized protein</fullName>
    </submittedName>
</protein>
<dbReference type="EnsemblPlants" id="Solyc05g023980.2.1">
    <property type="protein sequence ID" value="Solyc05g023980.2.1"/>
    <property type="gene ID" value="Solyc05g023980.2"/>
</dbReference>
<reference evidence="2" key="2">
    <citation type="submission" date="2019-01" db="UniProtKB">
        <authorList>
            <consortium name="EnsemblPlants"/>
        </authorList>
    </citation>
    <scope>IDENTIFICATION</scope>
    <source>
        <strain evidence="2">cv. Heinz 1706</strain>
    </source>
</reference>
<evidence type="ECO:0000256" key="1">
    <source>
        <dbReference type="SAM" id="MobiDB-lite"/>
    </source>
</evidence>